<dbReference type="Proteomes" id="UP001151760">
    <property type="component" value="Unassembled WGS sequence"/>
</dbReference>
<evidence type="ECO:0000256" key="1">
    <source>
        <dbReference type="ARBA" id="ARBA00022670"/>
    </source>
</evidence>
<dbReference type="Pfam" id="PF22936">
    <property type="entry name" value="Pol_BBD"/>
    <property type="match status" value="1"/>
</dbReference>
<feature type="region of interest" description="Disordered" evidence="2">
    <location>
        <begin position="472"/>
        <end position="556"/>
    </location>
</feature>
<dbReference type="InterPro" id="IPR025724">
    <property type="entry name" value="GAG-pre-integrase_dom"/>
</dbReference>
<comment type="caution">
    <text evidence="4">The sequence shown here is derived from an EMBL/GenBank/DDBJ whole genome shotgun (WGS) entry which is preliminary data.</text>
</comment>
<dbReference type="PANTHER" id="PTHR42648">
    <property type="entry name" value="TRANSPOSASE, PUTATIVE-RELATED"/>
    <property type="match status" value="1"/>
</dbReference>
<feature type="region of interest" description="Disordered" evidence="2">
    <location>
        <begin position="384"/>
        <end position="405"/>
    </location>
</feature>
<dbReference type="InterPro" id="IPR054722">
    <property type="entry name" value="PolX-like_BBD"/>
</dbReference>
<dbReference type="SUPFAM" id="SSF53098">
    <property type="entry name" value="Ribonuclease H-like"/>
    <property type="match status" value="1"/>
</dbReference>
<evidence type="ECO:0000259" key="3">
    <source>
        <dbReference type="PROSITE" id="PS50994"/>
    </source>
</evidence>
<proteinExistence type="predicted"/>
<evidence type="ECO:0000313" key="5">
    <source>
        <dbReference type="Proteomes" id="UP001151760"/>
    </source>
</evidence>
<dbReference type="InterPro" id="IPR039537">
    <property type="entry name" value="Retrotran_Ty1/copia-like"/>
</dbReference>
<organism evidence="4 5">
    <name type="scientific">Tanacetum coccineum</name>
    <dbReference type="NCBI Taxonomy" id="301880"/>
    <lineage>
        <taxon>Eukaryota</taxon>
        <taxon>Viridiplantae</taxon>
        <taxon>Streptophyta</taxon>
        <taxon>Embryophyta</taxon>
        <taxon>Tracheophyta</taxon>
        <taxon>Spermatophyta</taxon>
        <taxon>Magnoliopsida</taxon>
        <taxon>eudicotyledons</taxon>
        <taxon>Gunneridae</taxon>
        <taxon>Pentapetalae</taxon>
        <taxon>asterids</taxon>
        <taxon>campanulids</taxon>
        <taxon>Asterales</taxon>
        <taxon>Asteraceae</taxon>
        <taxon>Asteroideae</taxon>
        <taxon>Anthemideae</taxon>
        <taxon>Anthemidinae</taxon>
        <taxon>Tanacetum</taxon>
    </lineage>
</organism>
<feature type="compositionally biased region" description="Polar residues" evidence="2">
    <location>
        <begin position="396"/>
        <end position="405"/>
    </location>
</feature>
<dbReference type="Pfam" id="PF14223">
    <property type="entry name" value="Retrotran_gag_2"/>
    <property type="match status" value="1"/>
</dbReference>
<feature type="compositionally biased region" description="Polar residues" evidence="2">
    <location>
        <begin position="491"/>
        <end position="507"/>
    </location>
</feature>
<gene>
    <name evidence="4" type="ORF">Tco_1058000</name>
</gene>
<sequence>MSEAEPIPPTSSVTALRIPMIKKGEYDLRSIKMRQYIAITDHILWDIITNGNQATTDPASSSVSAPKTSLAANARRNNEKALNILLSAIPDRHLLSFHDAEDARTLWSAIKARFGGNEASKKMQKNLLKQQFETFTIGSREELDSAYERFQNILSMLELYDAKVSHEDANLKFLRSLPSVWHVVATMIRGQPGLDELEFDDLYNNLKVYEHELKGVSISSSQNIAFLSTEVKGSTLKQSTADPENISKGYTQAASSKVQTAPNCASHSDEIICSFFSQQASMPTTHDDEDLLQIDEDAMEEIDIRWQVAMITARIRKFMRKTGRPIDLKPKNGITFDKSKIECFNCSNFKVKLEKWTNAAVLQNEVLNKQRYLSDKSCIGFGVESSSSKESDNSSGNTNSTESLYPNFQKAKGFHAVPPPTDWVDSDDEETALNFLEIQKKTVLNSENSETSFENSPDHLIKDCDLHERTFKQTQTHKPKGTQGSRDTRPVWNNINRVNHSNFSGNSRPRVPQAVLSQSTGRPYYPRMDNIRPRTSSFSPSTRSSTTRTPHRPQRPKKIMKSIWVKKESTVGSQAVLPLKCNDKGIAMINPNTNKRPKGALIRFCGIGIMGSYTLKQFNMTGDKDKLSDFKEFKGGYVAFGNDPKGGRITGKGTIKTSCIDFEKVSYVEELKFNLLSFKFVDEDLVILRAPRKNDVYILDLKNIIPSGGVTCLVAKATKDEAVLWHRRLGHVNFKNINKLVKGNLVRGLPSKTFKLDHSCLACRKGKQHRASCKKIEERTVREPLELLHMDLFRPVSVESVNRKKSFCAKKGIKREYSIARTPQQNGVAERKNRTLIEAARTMLADSLLPIQFWAEAVNTACYVLNRVLVTKPQMKTPYEIMMGNLPNISFMKSFGCPLTILKRLVQMGKFECKSKKAIC</sequence>
<keyword evidence="1" id="KW-0378">Hydrolase</keyword>
<keyword evidence="5" id="KW-1185">Reference proteome</keyword>
<dbReference type="InterPro" id="IPR001584">
    <property type="entry name" value="Integrase_cat-core"/>
</dbReference>
<feature type="compositionally biased region" description="Low complexity" evidence="2">
    <location>
        <begin position="533"/>
        <end position="548"/>
    </location>
</feature>
<dbReference type="PANTHER" id="PTHR42648:SF32">
    <property type="entry name" value="RIBONUCLEASE H-LIKE DOMAIN, GAG-PRE-INTEGRASE DOMAIN PROTEIN-RELATED"/>
    <property type="match status" value="1"/>
</dbReference>
<dbReference type="InterPro" id="IPR012337">
    <property type="entry name" value="RNaseH-like_sf"/>
</dbReference>
<reference evidence="4" key="2">
    <citation type="submission" date="2022-01" db="EMBL/GenBank/DDBJ databases">
        <authorList>
            <person name="Yamashiro T."/>
            <person name="Shiraishi A."/>
            <person name="Satake H."/>
            <person name="Nakayama K."/>
        </authorList>
    </citation>
    <scope>NUCLEOTIDE SEQUENCE</scope>
</reference>
<evidence type="ECO:0000313" key="4">
    <source>
        <dbReference type="EMBL" id="GJT83658.1"/>
    </source>
</evidence>
<accession>A0ABQ5H729</accession>
<evidence type="ECO:0000256" key="2">
    <source>
        <dbReference type="SAM" id="MobiDB-lite"/>
    </source>
</evidence>
<dbReference type="Pfam" id="PF13976">
    <property type="entry name" value="gag_pre-integrs"/>
    <property type="match status" value="1"/>
</dbReference>
<protein>
    <submittedName>
        <fullName evidence="4">Ribonuclease H-like domain-containing protein</fullName>
    </submittedName>
</protein>
<keyword evidence="1" id="KW-0645">Protease</keyword>
<name>A0ABQ5H729_9ASTR</name>
<dbReference type="Gene3D" id="3.30.420.10">
    <property type="entry name" value="Ribonuclease H-like superfamily/Ribonuclease H"/>
    <property type="match status" value="1"/>
</dbReference>
<dbReference type="EMBL" id="BQNB010019282">
    <property type="protein sequence ID" value="GJT83658.1"/>
    <property type="molecule type" value="Genomic_DNA"/>
</dbReference>
<feature type="domain" description="Integrase catalytic" evidence="3">
    <location>
        <begin position="687"/>
        <end position="886"/>
    </location>
</feature>
<reference evidence="4" key="1">
    <citation type="journal article" date="2022" name="Int. J. Mol. Sci.">
        <title>Draft Genome of Tanacetum Coccineum: Genomic Comparison of Closely Related Tanacetum-Family Plants.</title>
        <authorList>
            <person name="Yamashiro T."/>
            <person name="Shiraishi A."/>
            <person name="Nakayama K."/>
            <person name="Satake H."/>
        </authorList>
    </citation>
    <scope>NUCLEOTIDE SEQUENCE</scope>
</reference>
<dbReference type="PROSITE" id="PS50994">
    <property type="entry name" value="INTEGRASE"/>
    <property type="match status" value="1"/>
</dbReference>
<dbReference type="InterPro" id="IPR036397">
    <property type="entry name" value="RNaseH_sf"/>
</dbReference>